<feature type="compositionally biased region" description="Low complexity" evidence="3">
    <location>
        <begin position="589"/>
        <end position="602"/>
    </location>
</feature>
<feature type="compositionally biased region" description="Polar residues" evidence="3">
    <location>
        <begin position="1368"/>
        <end position="1392"/>
    </location>
</feature>
<feature type="domain" description="SH3" evidence="4">
    <location>
        <begin position="164"/>
        <end position="225"/>
    </location>
</feature>
<dbReference type="Proteomes" id="UP001194580">
    <property type="component" value="Unassembled WGS sequence"/>
</dbReference>
<feature type="compositionally biased region" description="Polar residues" evidence="3">
    <location>
        <begin position="1464"/>
        <end position="1477"/>
    </location>
</feature>
<feature type="compositionally biased region" description="Low complexity" evidence="3">
    <location>
        <begin position="15"/>
        <end position="25"/>
    </location>
</feature>
<feature type="compositionally biased region" description="Low complexity" evidence="3">
    <location>
        <begin position="1478"/>
        <end position="1489"/>
    </location>
</feature>
<evidence type="ECO:0000256" key="2">
    <source>
        <dbReference type="PROSITE-ProRule" id="PRU00192"/>
    </source>
</evidence>
<dbReference type="PANTHER" id="PTHR47775">
    <property type="entry name" value="BUD SITE SELECTION PROTEIN 14"/>
    <property type="match status" value="1"/>
</dbReference>
<feature type="compositionally biased region" description="Acidic residues" evidence="3">
    <location>
        <begin position="132"/>
        <end position="158"/>
    </location>
</feature>
<feature type="region of interest" description="Disordered" evidence="3">
    <location>
        <begin position="1235"/>
        <end position="1350"/>
    </location>
</feature>
<feature type="compositionally biased region" description="Polar residues" evidence="3">
    <location>
        <begin position="1235"/>
        <end position="1272"/>
    </location>
</feature>
<feature type="region of interest" description="Disordered" evidence="3">
    <location>
        <begin position="725"/>
        <end position="755"/>
    </location>
</feature>
<feature type="compositionally biased region" description="Low complexity" evidence="3">
    <location>
        <begin position="1416"/>
        <end position="1435"/>
    </location>
</feature>
<feature type="region of interest" description="Disordered" evidence="3">
    <location>
        <begin position="957"/>
        <end position="1186"/>
    </location>
</feature>
<evidence type="ECO:0000256" key="3">
    <source>
        <dbReference type="SAM" id="MobiDB-lite"/>
    </source>
</evidence>
<dbReference type="SUPFAM" id="SSF54236">
    <property type="entry name" value="Ubiquitin-like"/>
    <property type="match status" value="1"/>
</dbReference>
<feature type="compositionally biased region" description="Basic and acidic residues" evidence="3">
    <location>
        <begin position="1163"/>
        <end position="1174"/>
    </location>
</feature>
<dbReference type="GO" id="GO:0030950">
    <property type="term" value="P:establishment or maintenance of actin cytoskeleton polarity"/>
    <property type="evidence" value="ECO:0007669"/>
    <property type="project" value="TreeGrafter"/>
</dbReference>
<dbReference type="InterPro" id="IPR000159">
    <property type="entry name" value="RA_dom"/>
</dbReference>
<feature type="compositionally biased region" description="Acidic residues" evidence="3">
    <location>
        <begin position="359"/>
        <end position="375"/>
    </location>
</feature>
<feature type="region of interest" description="Disordered" evidence="3">
    <location>
        <begin position="279"/>
        <end position="615"/>
    </location>
</feature>
<feature type="compositionally biased region" description="Basic and acidic residues" evidence="3">
    <location>
        <begin position="536"/>
        <end position="555"/>
    </location>
</feature>
<feature type="compositionally biased region" description="Low complexity" evidence="3">
    <location>
        <begin position="964"/>
        <end position="974"/>
    </location>
</feature>
<feature type="compositionally biased region" description="Low complexity" evidence="3">
    <location>
        <begin position="1004"/>
        <end position="1018"/>
    </location>
</feature>
<dbReference type="InterPro" id="IPR001452">
    <property type="entry name" value="SH3_domain"/>
</dbReference>
<feature type="compositionally biased region" description="Acidic residues" evidence="3">
    <location>
        <begin position="59"/>
        <end position="70"/>
    </location>
</feature>
<feature type="compositionally biased region" description="Polar residues" evidence="3">
    <location>
        <begin position="1044"/>
        <end position="1068"/>
    </location>
</feature>
<feature type="domain" description="Ras-associating" evidence="5">
    <location>
        <begin position="619"/>
        <end position="699"/>
    </location>
</feature>
<feature type="compositionally biased region" description="Low complexity" evidence="3">
    <location>
        <begin position="1273"/>
        <end position="1290"/>
    </location>
</feature>
<dbReference type="PROSITE" id="PS50200">
    <property type="entry name" value="RA"/>
    <property type="match status" value="1"/>
</dbReference>
<feature type="compositionally biased region" description="Polar residues" evidence="3">
    <location>
        <begin position="122"/>
        <end position="131"/>
    </location>
</feature>
<comment type="caution">
    <text evidence="6">The sequence shown here is derived from an EMBL/GenBank/DDBJ whole genome shotgun (WGS) entry which is preliminary data.</text>
</comment>
<feature type="compositionally biased region" description="Low complexity" evidence="3">
    <location>
        <begin position="71"/>
        <end position="87"/>
    </location>
</feature>
<dbReference type="SMART" id="SM00326">
    <property type="entry name" value="SH3"/>
    <property type="match status" value="1"/>
</dbReference>
<feature type="region of interest" description="Disordered" evidence="3">
    <location>
        <begin position="106"/>
        <end position="158"/>
    </location>
</feature>
<gene>
    <name evidence="6" type="ORF">BGZ95_004863</name>
</gene>
<reference evidence="6" key="1">
    <citation type="journal article" date="2020" name="Fungal Divers.">
        <title>Resolving the Mortierellaceae phylogeny through synthesis of multi-gene phylogenetics and phylogenomics.</title>
        <authorList>
            <person name="Vandepol N."/>
            <person name="Liber J."/>
            <person name="Desiro A."/>
            <person name="Na H."/>
            <person name="Kennedy M."/>
            <person name="Barry K."/>
            <person name="Grigoriev I.V."/>
            <person name="Miller A.N."/>
            <person name="O'Donnell K."/>
            <person name="Stajich J.E."/>
            <person name="Bonito G."/>
        </authorList>
    </citation>
    <scope>NUCLEOTIDE SEQUENCE</scope>
    <source>
        <strain evidence="6">NRRL 28262</strain>
    </source>
</reference>
<evidence type="ECO:0000259" key="5">
    <source>
        <dbReference type="PROSITE" id="PS50200"/>
    </source>
</evidence>
<dbReference type="PANTHER" id="PTHR47775:SF1">
    <property type="entry name" value="BUD SITE SELECTION PROTEIN 14"/>
    <property type="match status" value="1"/>
</dbReference>
<dbReference type="GO" id="GO:0015630">
    <property type="term" value="C:microtubule cytoskeleton"/>
    <property type="evidence" value="ECO:0007669"/>
    <property type="project" value="TreeGrafter"/>
</dbReference>
<feature type="region of interest" description="Disordered" evidence="3">
    <location>
        <begin position="1567"/>
        <end position="1640"/>
    </location>
</feature>
<name>A0AAD4H8U0_9FUNG</name>
<feature type="compositionally biased region" description="Polar residues" evidence="3">
    <location>
        <begin position="1026"/>
        <end position="1036"/>
    </location>
</feature>
<dbReference type="InterPro" id="IPR029071">
    <property type="entry name" value="Ubiquitin-like_domsf"/>
</dbReference>
<sequence>MASNTSRAGPGGVSGLASSLRSAAGRAGGVGSGPASPGAANNNSQYNNGHHDRDATVPDSDDSTEEDEEYTSYIQEQEAAAQNNNNASGGATTKVHKMRHMLHDDQDQDDQLDEQQQRNDSQEVQARQNQILEDDEESFEESEDDLDDDDDDASDVNSLTEDDIDFNLVYAFHTFVATQEGQASVVRNDSLMLLEDANVYWWLVRVLKTGVIGYIPAENIETPFERLARLNKYRNVGLSAPSPEWGTFDEPIQPLNSEATAHKASHRRSVIFAGQNEYFGASENEWDDEDGEGDEDDEMGEYYEGRDEGEEGAESGDGQDGGKTAIQLEAERVQQEILEEENQRQQQQQRSRKNSYATDDSDQEMEGDNEAEEEEVTNRYRRPLLDDDDLMFSDEPRKISLTPSIAQDDVSNSRTHTPTGRPKKPRGDDDSLNGSPRSVGSSPNQRGNEVSASPLAPRQLTPAGADSGSNDHRAGSLESEEEDRATMQKRMQERTEAKLAALLGDKDTSSGGGAGDSSESTKKPGVFKSLFGVGKGSKDKEKEKRERERLERERLAGLGNNNNNNKSASSPGGSSFASSADGQRKRTNSSGSIGSMGAAAQANNGPMSPTNVSDDGESEIITLRVYPGNVDFGASMYKTVVVSPSTMASEVANQAVVKFRLAPDGVASSSDFFLTVRGVDGDETVLLPSDKPMAIYQSLTAHLTTPLPANHRLSISSVSSMMSVNSASSFNSNPPSTPTSPSSVRRIGSGKSDPHQRSIRFLLNKKIKRGSVTSTPGTPTTPTTPTAPLQEDFFWVKVICRDQDLPQSMVVIDGMRTAMDKNDPRAQGQVFANKVEHWIPMHSASKAGDVIFKTLETIGIRSGVVEGVPNHVLASKRNSAPNGIVIEYQLSLKLNSPASPRSRHGDELPLVPQIPLVRCFEDHQLVPVRRSPKADVASMPINPEYVFYLKKSPKSVKEETNFAQQQQSQQNQQQPARKVPAPLQAQSLFGAASNDSPRSPVQPSPTTSITSPRSLRSLRSFDDSAAQGSINNNNGPLSPGPHQTRMTSPHQGHSVSNGARVVSPSQGPEGNVRIPRRTDSVILTPTSPIRVTHAENTHSGRPSPTPGMQQVGAGSRTPTPDHSGMGRNRSPSVSQGVRPGQGSPSPVPNGVENDHSRSSTPERPARPERPDRPQRAIAQPLTHGPSPLSLAAVMLQANEQSNDSGSMIAPLNIKRNEAQGMDVYLDKGVVRSSRLMNSKQYRMSTDEQQQQISREGSPSPTQSRMMAQNQNRTLASPLSLSSTNSPPTSLRSKKRESDVEIQVASVASISTRSASPMLTEQPPTSRGVGGSDFGAPGSPRSLRSGSPYGMAKPTLISNANAVLGNNKSNASASSPLRESSEISAAQDPTRSFSPIPRRLQSPSPALKQGGNNGSAPSPTSSSPNLRPSSPSSTPNGGRISPAAGGVNGRSNSGASISSITSARNRSASTSHADSKPTSLSHSSSNSSNRSHSERAVTPGGKEWLLSSDYNAGMQDLLTLVRAGRSSSVSSPSNSSMHLLRGAAGSGNPWIGKDGKLVALPSTIKASLLNNNRSQSPSSENENSTGLRGKSSSSSLNSRNNNTSNSRNNNNNNNNNNSNSNNNNTSNDSNDKSGSGEDGGVDLVKNEEQARMMLLMLNELTLKDVQQDCHPDVYDCWKDVDADLDRVERELDDLLVTVKASIF</sequence>
<evidence type="ECO:0000256" key="1">
    <source>
        <dbReference type="ARBA" id="ARBA00022443"/>
    </source>
</evidence>
<dbReference type="InterPro" id="IPR036028">
    <property type="entry name" value="SH3-like_dom_sf"/>
</dbReference>
<protein>
    <recommendedName>
        <fullName evidence="8">SH3 domain-containing protein</fullName>
    </recommendedName>
</protein>
<feature type="compositionally biased region" description="Polar residues" evidence="3">
    <location>
        <begin position="401"/>
        <end position="418"/>
    </location>
</feature>
<keyword evidence="1 2" id="KW-0728">SH3 domain</keyword>
<feature type="compositionally biased region" description="Polar residues" evidence="3">
    <location>
        <begin position="432"/>
        <end position="451"/>
    </location>
</feature>
<proteinExistence type="predicted"/>
<feature type="compositionally biased region" description="Polar residues" evidence="3">
    <location>
        <begin position="603"/>
        <end position="613"/>
    </location>
</feature>
<dbReference type="SUPFAM" id="SSF50044">
    <property type="entry name" value="SH3-domain"/>
    <property type="match status" value="1"/>
</dbReference>
<dbReference type="GO" id="GO:0051286">
    <property type="term" value="C:cell tip"/>
    <property type="evidence" value="ECO:0007669"/>
    <property type="project" value="TreeGrafter"/>
</dbReference>
<keyword evidence="7" id="KW-1185">Reference proteome</keyword>
<dbReference type="CDD" id="cd17043">
    <property type="entry name" value="RA"/>
    <property type="match status" value="1"/>
</dbReference>
<dbReference type="GO" id="GO:0008104">
    <property type="term" value="P:intracellular protein localization"/>
    <property type="evidence" value="ECO:0007669"/>
    <property type="project" value="TreeGrafter"/>
</dbReference>
<evidence type="ECO:0000313" key="7">
    <source>
        <dbReference type="Proteomes" id="UP001194580"/>
    </source>
</evidence>
<feature type="compositionally biased region" description="Low complexity" evidence="3">
    <location>
        <begin position="1448"/>
        <end position="1463"/>
    </location>
</feature>
<feature type="compositionally biased region" description="Polar residues" evidence="3">
    <location>
        <begin position="1099"/>
        <end position="1108"/>
    </location>
</feature>
<dbReference type="Pfam" id="PF00788">
    <property type="entry name" value="RA"/>
    <property type="match status" value="1"/>
</dbReference>
<feature type="compositionally biased region" description="Polar residues" evidence="3">
    <location>
        <begin position="1567"/>
        <end position="1581"/>
    </location>
</feature>
<feature type="compositionally biased region" description="Acidic residues" evidence="3">
    <location>
        <begin position="284"/>
        <end position="314"/>
    </location>
</feature>
<dbReference type="EMBL" id="JAAAIL010000226">
    <property type="protein sequence ID" value="KAG0278025.1"/>
    <property type="molecule type" value="Genomic_DNA"/>
</dbReference>
<accession>A0AAD4H8U0</accession>
<organism evidence="6 7">
    <name type="scientific">Linnemannia exigua</name>
    <dbReference type="NCBI Taxonomy" id="604196"/>
    <lineage>
        <taxon>Eukaryota</taxon>
        <taxon>Fungi</taxon>
        <taxon>Fungi incertae sedis</taxon>
        <taxon>Mucoromycota</taxon>
        <taxon>Mortierellomycotina</taxon>
        <taxon>Mortierellomycetes</taxon>
        <taxon>Mortierellales</taxon>
        <taxon>Mortierellaceae</taxon>
        <taxon>Linnemannia</taxon>
    </lineage>
</organism>
<feature type="compositionally biased region" description="Low complexity" evidence="3">
    <location>
        <begin position="1334"/>
        <end position="1349"/>
    </location>
</feature>
<dbReference type="InterPro" id="IPR053039">
    <property type="entry name" value="Polarity_Bud-Selection_Reg"/>
</dbReference>
<feature type="region of interest" description="Disordered" evidence="3">
    <location>
        <begin position="1368"/>
        <end position="1499"/>
    </location>
</feature>
<feature type="compositionally biased region" description="Low complexity" evidence="3">
    <location>
        <begin position="556"/>
        <end position="580"/>
    </location>
</feature>
<feature type="compositionally biased region" description="Low complexity" evidence="3">
    <location>
        <begin position="725"/>
        <end position="744"/>
    </location>
</feature>
<evidence type="ECO:0008006" key="8">
    <source>
        <dbReference type="Google" id="ProtNLM"/>
    </source>
</evidence>
<feature type="compositionally biased region" description="Low complexity" evidence="3">
    <location>
        <begin position="1582"/>
        <end position="1627"/>
    </location>
</feature>
<dbReference type="PROSITE" id="PS50002">
    <property type="entry name" value="SH3"/>
    <property type="match status" value="1"/>
</dbReference>
<dbReference type="GO" id="GO:0007165">
    <property type="term" value="P:signal transduction"/>
    <property type="evidence" value="ECO:0007669"/>
    <property type="project" value="InterPro"/>
</dbReference>
<feature type="region of interest" description="Disordered" evidence="3">
    <location>
        <begin position="1"/>
        <end position="91"/>
    </location>
</feature>
<evidence type="ECO:0000259" key="4">
    <source>
        <dbReference type="PROSITE" id="PS50002"/>
    </source>
</evidence>
<dbReference type="Gene3D" id="2.30.30.40">
    <property type="entry name" value="SH3 Domains"/>
    <property type="match status" value="1"/>
</dbReference>
<evidence type="ECO:0000313" key="6">
    <source>
        <dbReference type="EMBL" id="KAG0278025.1"/>
    </source>
</evidence>
<feature type="compositionally biased region" description="Basic and acidic residues" evidence="3">
    <location>
        <begin position="484"/>
        <end position="497"/>
    </location>
</feature>
<feature type="compositionally biased region" description="Polar residues" evidence="3">
    <location>
        <begin position="1305"/>
        <end position="1324"/>
    </location>
</feature>